<comment type="caution">
    <text evidence="2">The sequence shown here is derived from an EMBL/GenBank/DDBJ whole genome shotgun (WGS) entry which is preliminary data.</text>
</comment>
<proteinExistence type="predicted"/>
<organism evidence="2 3">
    <name type="scientific">Sulfurisphaera tokodaii</name>
    <dbReference type="NCBI Taxonomy" id="111955"/>
    <lineage>
        <taxon>Archaea</taxon>
        <taxon>Thermoproteota</taxon>
        <taxon>Thermoprotei</taxon>
        <taxon>Sulfolobales</taxon>
        <taxon>Sulfolobaceae</taxon>
        <taxon>Sulfurisphaera</taxon>
    </lineage>
</organism>
<accession>A0A832T6H3</accession>
<dbReference type="Proteomes" id="UP000646844">
    <property type="component" value="Unassembled WGS sequence"/>
</dbReference>
<keyword evidence="1" id="KW-0175">Coiled coil</keyword>
<evidence type="ECO:0000313" key="3">
    <source>
        <dbReference type="Proteomes" id="UP000646844"/>
    </source>
</evidence>
<name>A0A832T6H3_9CREN</name>
<dbReference type="AlphaFoldDB" id="A0A832T6H3"/>
<feature type="coiled-coil region" evidence="1">
    <location>
        <begin position="232"/>
        <end position="259"/>
    </location>
</feature>
<evidence type="ECO:0000313" key="2">
    <source>
        <dbReference type="EMBL" id="HII73005.1"/>
    </source>
</evidence>
<sequence length="260" mass="30987">MDYIKVAENLGFSKDLIVNIYKKISGGYYISLYYAKSPILYALDQWPKKYLGKKFLLWYNSSFDSEIDKIISLFVTLDVKILHRVASILIKQENQDRKEEDDINDVFEEMKKTAEKYGFTYYPQRIEIVVKNSLINELVNDIFHIREREIKNDLYTILGEIAYESEYLTKIKEEKNWIRAIDRKNILKALYLEGKLEEFLSQEKIKIRYLIASRTLIFDKLLLTKGIKETLNDIKDLKNEELKNEIEKLTTEINKRISYF</sequence>
<gene>
    <name evidence="2" type="ORF">HA332_01035</name>
</gene>
<dbReference type="RefSeq" id="WP_052846736.1">
    <property type="nucleotide sequence ID" value="NZ_BAABQO010000001.1"/>
</dbReference>
<dbReference type="EMBL" id="DUJO01000003">
    <property type="protein sequence ID" value="HII73005.1"/>
    <property type="molecule type" value="Genomic_DNA"/>
</dbReference>
<protein>
    <submittedName>
        <fullName evidence="2">Uncharacterized protein</fullName>
    </submittedName>
</protein>
<evidence type="ECO:0000256" key="1">
    <source>
        <dbReference type="SAM" id="Coils"/>
    </source>
</evidence>
<dbReference type="GeneID" id="1460243"/>
<reference evidence="2" key="1">
    <citation type="journal article" date="2020" name="bioRxiv">
        <title>A rank-normalized archaeal taxonomy based on genome phylogeny resolves widespread incomplete and uneven classifications.</title>
        <authorList>
            <person name="Rinke C."/>
            <person name="Chuvochina M."/>
            <person name="Mussig A.J."/>
            <person name="Chaumeil P.-A."/>
            <person name="Waite D.W."/>
            <person name="Whitman W.B."/>
            <person name="Parks D.H."/>
            <person name="Hugenholtz P."/>
        </authorList>
    </citation>
    <scope>NUCLEOTIDE SEQUENCE</scope>
    <source>
        <strain evidence="2">UBA8838</strain>
    </source>
</reference>